<keyword evidence="3" id="KW-1185">Reference proteome</keyword>
<keyword evidence="1" id="KW-0812">Transmembrane</keyword>
<dbReference type="Proteomes" id="UP000501891">
    <property type="component" value="Chromosome"/>
</dbReference>
<sequence>MDRRLAGVLLAILAIALLWAGLQPRLAPPSAYGIDKILHAGAFGFLAVLGTIALRHKLAPFLSMAGIAVVGALLEVAQGQVKGRVGSLEDWVADAVGIVLSVAAFQALRAHARRRLPAAA</sequence>
<name>A0A858R8Y5_9PROT</name>
<evidence type="ECO:0000256" key="1">
    <source>
        <dbReference type="SAM" id="Phobius"/>
    </source>
</evidence>
<protein>
    <submittedName>
        <fullName evidence="2">VanZ family protein</fullName>
    </submittedName>
</protein>
<keyword evidence="1" id="KW-0472">Membrane</keyword>
<dbReference type="NCBIfam" id="NF037970">
    <property type="entry name" value="vanZ_1"/>
    <property type="match status" value="1"/>
</dbReference>
<keyword evidence="1" id="KW-1133">Transmembrane helix</keyword>
<feature type="transmembrane region" description="Helical" evidence="1">
    <location>
        <begin position="36"/>
        <end position="54"/>
    </location>
</feature>
<evidence type="ECO:0000313" key="2">
    <source>
        <dbReference type="EMBL" id="QJE73858.1"/>
    </source>
</evidence>
<dbReference type="EMBL" id="CP051775">
    <property type="protein sequence ID" value="QJE73858.1"/>
    <property type="molecule type" value="Genomic_DNA"/>
</dbReference>
<organism evidence="2 3">
    <name type="scientific">Aerophototrophica crusticola</name>
    <dbReference type="NCBI Taxonomy" id="1709002"/>
    <lineage>
        <taxon>Bacteria</taxon>
        <taxon>Pseudomonadati</taxon>
        <taxon>Pseudomonadota</taxon>
        <taxon>Alphaproteobacteria</taxon>
        <taxon>Rhodospirillales</taxon>
        <taxon>Rhodospirillaceae</taxon>
        <taxon>Aerophototrophica</taxon>
    </lineage>
</organism>
<evidence type="ECO:0000313" key="3">
    <source>
        <dbReference type="Proteomes" id="UP000501891"/>
    </source>
</evidence>
<accession>A0A858R8Y5</accession>
<feature type="transmembrane region" description="Helical" evidence="1">
    <location>
        <begin position="91"/>
        <end position="108"/>
    </location>
</feature>
<gene>
    <name evidence="2" type="ORF">HHL28_12795</name>
</gene>
<dbReference type="AlphaFoldDB" id="A0A858R8Y5"/>
<reference evidence="2" key="1">
    <citation type="submission" date="2020-04" db="EMBL/GenBank/DDBJ databases">
        <title>A desert anoxygenic phototrophic bacterium fixes CO2 using RubisCO under aerobic conditions.</title>
        <authorList>
            <person name="Tang K."/>
        </authorList>
    </citation>
    <scope>NUCLEOTIDE SEQUENCE [LARGE SCALE GENOMIC DNA]</scope>
    <source>
        <strain evidence="2">MIMtkB3</strain>
    </source>
</reference>
<dbReference type="KEGG" id="acru:HHL28_12795"/>
<feature type="transmembrane region" description="Helical" evidence="1">
    <location>
        <begin position="61"/>
        <end position="79"/>
    </location>
</feature>
<proteinExistence type="predicted"/>